<dbReference type="AlphaFoldDB" id="I3R5M4"/>
<evidence type="ECO:0000313" key="8">
    <source>
        <dbReference type="EMBL" id="AHZ22929.1"/>
    </source>
</evidence>
<dbReference type="Proteomes" id="UP000011603">
    <property type="component" value="Unassembled WGS sequence"/>
</dbReference>
<dbReference type="InterPro" id="IPR003439">
    <property type="entry name" value="ABC_transporter-like_ATP-bd"/>
</dbReference>
<dbReference type="EMBL" id="CP039139">
    <property type="protein sequence ID" value="QCQ74205.1"/>
    <property type="molecule type" value="Genomic_DNA"/>
</dbReference>
<dbReference type="PANTHER" id="PTHR43820:SF4">
    <property type="entry name" value="HIGH-AFFINITY BRANCHED-CHAIN AMINO ACID TRANSPORT ATP-BINDING PROTEIN LIVF"/>
    <property type="match status" value="1"/>
</dbReference>
<dbReference type="EMBL" id="CP007551">
    <property type="protein sequence ID" value="AHZ22929.1"/>
    <property type="molecule type" value="Genomic_DNA"/>
</dbReference>
<evidence type="ECO:0000313" key="10">
    <source>
        <dbReference type="EMBL" id="QCQ74205.1"/>
    </source>
</evidence>
<dbReference type="PROSITE" id="PS50893">
    <property type="entry name" value="ABC_TRANSPORTER_2"/>
    <property type="match status" value="1"/>
</dbReference>
<dbReference type="PATRIC" id="fig|523841.21.peg.2218"/>
<dbReference type="InterPro" id="IPR027417">
    <property type="entry name" value="P-loop_NTPase"/>
</dbReference>
<dbReference type="InterPro" id="IPR052156">
    <property type="entry name" value="BCAA_Transport_ATP-bd_LivF"/>
</dbReference>
<keyword evidence="12" id="KW-1185">Reference proteome</keyword>
<evidence type="ECO:0000256" key="1">
    <source>
        <dbReference type="ARBA" id="ARBA00005417"/>
    </source>
</evidence>
<keyword evidence="4 7" id="KW-0067">ATP-binding</keyword>
<evidence type="ECO:0000313" key="12">
    <source>
        <dbReference type="Proteomes" id="UP000011603"/>
    </source>
</evidence>
<dbReference type="Proteomes" id="UP000299011">
    <property type="component" value="Chromosome"/>
</dbReference>
<dbReference type="PANTHER" id="PTHR43820">
    <property type="entry name" value="HIGH-AFFINITY BRANCHED-CHAIN AMINO ACID TRANSPORT ATP-BINDING PROTEIN LIVF"/>
    <property type="match status" value="1"/>
</dbReference>
<evidence type="ECO:0000256" key="4">
    <source>
        <dbReference type="ARBA" id="ARBA00022840"/>
    </source>
</evidence>
<reference evidence="9 12" key="3">
    <citation type="journal article" date="2014" name="PLoS Genet.">
        <title>Phylogenetically driven sequencing of extremely halophilic archaea reveals strategies for static and dynamic osmo-response.</title>
        <authorList>
            <person name="Becker E.A."/>
            <person name="Seitzer P.M."/>
            <person name="Tritt A."/>
            <person name="Larsen D."/>
            <person name="Krusor M."/>
            <person name="Yao A.I."/>
            <person name="Wu D."/>
            <person name="Madern D."/>
            <person name="Eisen J.A."/>
            <person name="Darling A.E."/>
            <person name="Facciotti M.T."/>
        </authorList>
    </citation>
    <scope>NUCLEOTIDE SEQUENCE [LARGE SCALE GENOMIC DNA]</scope>
    <source>
        <strain evidence="9">ATCC 33500</strain>
        <strain evidence="12">ATCC 33500 / DSM 1411 / JCM 8866 / NBRC 14739 / NCIMB 2177 / R-4</strain>
    </source>
</reference>
<dbReference type="SMART" id="SM00382">
    <property type="entry name" value="AAA"/>
    <property type="match status" value="1"/>
</dbReference>
<evidence type="ECO:0000259" key="6">
    <source>
        <dbReference type="PROSITE" id="PS50893"/>
    </source>
</evidence>
<reference evidence="7" key="1">
    <citation type="journal article" date="2012" name="Appl. Environ. Microbiol.">
        <title>Identification of the haloarchaeal phasin (PhaP) that functions in polyhydroxyalkanoate accumulation and granule formation in Haloferax mediterranei.</title>
        <authorList>
            <person name="Cai S."/>
            <person name="Cai L."/>
            <person name="Liu H."/>
            <person name="Liu X."/>
            <person name="Han J."/>
            <person name="Zhou J."/>
            <person name="Xiang H."/>
        </authorList>
    </citation>
    <scope>NUCLEOTIDE SEQUENCE</scope>
    <source>
        <strain evidence="7">CGMCC 1.2087</strain>
    </source>
</reference>
<dbReference type="SUPFAM" id="SSF52540">
    <property type="entry name" value="P-loop containing nucleoside triphosphate hydrolases"/>
    <property type="match status" value="1"/>
</dbReference>
<dbReference type="GO" id="GO:0015807">
    <property type="term" value="P:L-amino acid transport"/>
    <property type="evidence" value="ECO:0007669"/>
    <property type="project" value="TreeGrafter"/>
</dbReference>
<dbReference type="HOGENOM" id="CLU_000604_1_2_2"/>
<keyword evidence="3" id="KW-0547">Nucleotide-binding</keyword>
<accession>I3R5M4</accession>
<dbReference type="STRING" id="523841.HFX_1836"/>
<evidence type="ECO:0000256" key="5">
    <source>
        <dbReference type="ARBA" id="ARBA00022970"/>
    </source>
</evidence>
<organism evidence="7 11">
    <name type="scientific">Haloferax mediterranei (strain ATCC 33500 / DSM 1411 / JCM 8866 / NBRC 14739 / NCIMB 2177 / R-4)</name>
    <name type="common">Halobacterium mediterranei</name>
    <dbReference type="NCBI Taxonomy" id="523841"/>
    <lineage>
        <taxon>Archaea</taxon>
        <taxon>Methanobacteriati</taxon>
        <taxon>Methanobacteriota</taxon>
        <taxon>Stenosarchaea group</taxon>
        <taxon>Halobacteria</taxon>
        <taxon>Halobacteriales</taxon>
        <taxon>Haloferacaceae</taxon>
        <taxon>Haloferax</taxon>
    </lineage>
</organism>
<proteinExistence type="inferred from homology"/>
<keyword evidence="2" id="KW-0813">Transport</keyword>
<evidence type="ECO:0000313" key="11">
    <source>
        <dbReference type="Proteomes" id="UP000006469"/>
    </source>
</evidence>
<evidence type="ECO:0000256" key="2">
    <source>
        <dbReference type="ARBA" id="ARBA00022448"/>
    </source>
</evidence>
<dbReference type="Gene3D" id="3.40.50.300">
    <property type="entry name" value="P-loop containing nucleotide triphosphate hydrolases"/>
    <property type="match status" value="1"/>
</dbReference>
<reference evidence="7" key="5">
    <citation type="submission" date="2014-05" db="EMBL/GenBank/DDBJ databases">
        <authorList>
            <person name="Wang L."/>
            <person name="Yang H."/>
            <person name="Xiang H."/>
        </authorList>
    </citation>
    <scope>NUCLEOTIDE SEQUENCE</scope>
    <source>
        <strain evidence="7">CGMCC 1.2087</strain>
    </source>
</reference>
<dbReference type="InterPro" id="IPR003593">
    <property type="entry name" value="AAA+_ATPase"/>
</dbReference>
<reference evidence="7 11" key="2">
    <citation type="journal article" date="2012" name="J. Bacteriol.">
        <title>Complete genome sequence of the metabolically versatile halophilic archaeon Haloferax mediterranei, a poly(3-hydroxybutyrate-co-3-hydroxyvalerate) producer.</title>
        <authorList>
            <person name="Han J."/>
            <person name="Zhang F."/>
            <person name="Hou J."/>
            <person name="Liu X."/>
            <person name="Li M."/>
            <person name="Liu H."/>
            <person name="Cai L."/>
            <person name="Zhang B."/>
            <person name="Chen Y."/>
            <person name="Zhou J."/>
            <person name="Hu S."/>
            <person name="Xiang H."/>
        </authorList>
    </citation>
    <scope>NUCLEOTIDE SEQUENCE [LARGE SCALE GENOMIC DNA]</scope>
    <source>
        <strain evidence="11">ATCC 33500 / DSM 1411 / JCM 8866 / NBRC 14739 / NCIMB 2177 / R-4</strain>
        <strain evidence="7">CGMCC 1.2087</strain>
    </source>
</reference>
<dbReference type="OrthoDB" id="97750at2157"/>
<evidence type="ECO:0000256" key="3">
    <source>
        <dbReference type="ARBA" id="ARBA00022741"/>
    </source>
</evidence>
<dbReference type="Pfam" id="PF00005">
    <property type="entry name" value="ABC_tran"/>
    <property type="match status" value="1"/>
</dbReference>
<evidence type="ECO:0000313" key="14">
    <source>
        <dbReference type="Proteomes" id="UP000299011"/>
    </source>
</evidence>
<dbReference type="Proteomes" id="UP000006469">
    <property type="component" value="Chromosome"/>
</dbReference>
<dbReference type="eggNOG" id="arCOG00924">
    <property type="taxonomic scope" value="Archaea"/>
</dbReference>
<dbReference type="GO" id="GO:0015658">
    <property type="term" value="F:branched-chain amino acid transmembrane transporter activity"/>
    <property type="evidence" value="ECO:0007669"/>
    <property type="project" value="TreeGrafter"/>
</dbReference>
<evidence type="ECO:0000313" key="7">
    <source>
        <dbReference type="EMBL" id="AFK19534.1"/>
    </source>
</evidence>
<comment type="similarity">
    <text evidence="1">Belongs to the ABC transporter superfamily.</text>
</comment>
<name>I3R5M4_HALMT</name>
<dbReference type="GeneID" id="40155254"/>
<evidence type="ECO:0000313" key="9">
    <source>
        <dbReference type="EMBL" id="ELZ99854.1"/>
    </source>
</evidence>
<dbReference type="Proteomes" id="UP000027075">
    <property type="component" value="Chromosome"/>
</dbReference>
<reference evidence="10 14" key="6">
    <citation type="submission" date="2019-04" db="EMBL/GenBank/DDBJ databases">
        <title>Methylomes of two halophilic Archaea, Haloarcula marismortui and Haloferax mediterranei.</title>
        <authorList>
            <person name="DasSarma S."/>
            <person name="DasSarma P."/>
            <person name="DasSarma S."/>
            <person name="Fomenkov A."/>
            <person name="Vincze T."/>
            <person name="Anton B.P."/>
            <person name="Roberts R.J."/>
        </authorList>
    </citation>
    <scope>NUCLEOTIDE SEQUENCE [LARGE SCALE GENOMIC DNA]</scope>
    <source>
        <strain evidence="10">ATCC 33500</strain>
        <strain evidence="14">ATCC 33500 / DSM 1411 / JCM 8866 / NBRC 14739 / NCIMB 2177 / R-4</strain>
    </source>
</reference>
<evidence type="ECO:0000313" key="13">
    <source>
        <dbReference type="Proteomes" id="UP000027075"/>
    </source>
</evidence>
<dbReference type="PaxDb" id="523841-HFX_1836"/>
<dbReference type="EMBL" id="CP001868">
    <property type="protein sequence ID" value="AFK19534.1"/>
    <property type="molecule type" value="Genomic_DNA"/>
</dbReference>
<feature type="domain" description="ABC transporter" evidence="6">
    <location>
        <begin position="4"/>
        <end position="239"/>
    </location>
</feature>
<reference evidence="8 13" key="4">
    <citation type="submission" date="2014-04" db="EMBL/GenBank/DDBJ databases">
        <title>Transcriptional profiles of Haloferax mediterranei on the basis of nitrogen availability.</title>
        <authorList>
            <person name="Bautista V."/>
        </authorList>
    </citation>
    <scope>NUCLEOTIDE SEQUENCE [LARGE SCALE GENOMIC DNA]</scope>
    <source>
        <strain evidence="8">ATCC 33500</strain>
        <strain evidence="13">ATCC 33500 / DSM 1411 / JCM 8866 / NBRC 14739 / NCIMB 2177 / R-4</strain>
    </source>
</reference>
<dbReference type="KEGG" id="hme:HFX_1836"/>
<keyword evidence="5" id="KW-0029">Amino-acid transport</keyword>
<gene>
    <name evidence="7" type="primary">livF-3</name>
    <name evidence="7" type="ordered locus">HFX_1836</name>
    <name evidence="8" type="ORF">BM92_09900</name>
    <name evidence="9" type="ORF">C439_10983</name>
    <name evidence="10" type="ORF">E6P09_02515</name>
</gene>
<protein>
    <submittedName>
        <fullName evidence="10">ATP-binding cassette domain-containing protein</fullName>
    </submittedName>
    <submittedName>
        <fullName evidence="7">Branched-chain amino acid ABC transporter ATP-binding protein</fullName>
    </submittedName>
</protein>
<dbReference type="EMBL" id="AOLO01000009">
    <property type="protein sequence ID" value="ELZ99854.1"/>
    <property type="molecule type" value="Genomic_DNA"/>
</dbReference>
<dbReference type="GO" id="GO:0005524">
    <property type="term" value="F:ATP binding"/>
    <property type="evidence" value="ECO:0007669"/>
    <property type="project" value="UniProtKB-KW"/>
</dbReference>
<sequence length="241" mass="25888">MTLLELTGVDASVAGFDVTHDVSLTVGEGEAVGLVGRNGAGKTTTFRSIMGLADVTGGSIRFRDEELTDLPADRIPGRGLGYQPEDRKLFTGMTVDENLRLPIWSLGDERGIEDEDAVVDDVYEVFPELEERREANVENLSGGQAKMTAVGRALALQPDLLLLDEPLEGLAPVVVSNLKQHITAINDLGIAVLVAESNATHVPDVVDRIYVIERGEIVASGDPNELVEEPEIQKLMQGSGM</sequence>
<dbReference type="GO" id="GO:0016887">
    <property type="term" value="F:ATP hydrolysis activity"/>
    <property type="evidence" value="ECO:0007669"/>
    <property type="project" value="InterPro"/>
</dbReference>
<dbReference type="RefSeq" id="WP_004059123.1">
    <property type="nucleotide sequence ID" value="NC_017941.2"/>
</dbReference>